<comment type="caution">
    <text evidence="5">The sequence shown here is derived from an EMBL/GenBank/DDBJ whole genome shotgun (WGS) entry which is preliminary data.</text>
</comment>
<dbReference type="InterPro" id="IPR002173">
    <property type="entry name" value="Carboh/pur_kinase_PfkB_CS"/>
</dbReference>
<keyword evidence="6" id="KW-1185">Reference proteome</keyword>
<organism evidence="5 6">
    <name type="scientific">Roseofilum capinflatum BLCC-M114</name>
    <dbReference type="NCBI Taxonomy" id="3022440"/>
    <lineage>
        <taxon>Bacteria</taxon>
        <taxon>Bacillati</taxon>
        <taxon>Cyanobacteriota</taxon>
        <taxon>Cyanophyceae</taxon>
        <taxon>Desertifilales</taxon>
        <taxon>Desertifilaceae</taxon>
        <taxon>Roseofilum</taxon>
        <taxon>Roseofilum capinflatum</taxon>
    </lineage>
</organism>
<dbReference type="InterPro" id="IPR011611">
    <property type="entry name" value="PfkB_dom"/>
</dbReference>
<dbReference type="Gene3D" id="3.40.1190.20">
    <property type="match status" value="1"/>
</dbReference>
<dbReference type="EMBL" id="JAQOSO010000119">
    <property type="protein sequence ID" value="MDJ1177104.1"/>
    <property type="molecule type" value="Genomic_DNA"/>
</dbReference>
<dbReference type="RefSeq" id="WP_283769350.1">
    <property type="nucleotide sequence ID" value="NZ_JAQOSO010000119.1"/>
</dbReference>
<accession>A0ABT7BD37</accession>
<comment type="similarity">
    <text evidence="1">Belongs to the carbohydrate kinase PfkB family.</text>
</comment>
<reference evidence="5 6" key="1">
    <citation type="submission" date="2023-01" db="EMBL/GenBank/DDBJ databases">
        <title>Novel diversity within Roseofilum (Cyanobacteria; Desertifilaceae) from marine benthic mats with descriptions of four novel species.</title>
        <authorList>
            <person name="Wang Y."/>
            <person name="Berthold D.E."/>
            <person name="Hu J."/>
            <person name="Lefler F.W."/>
            <person name="Laughinghouse H.D. IV."/>
        </authorList>
    </citation>
    <scope>NUCLEOTIDE SEQUENCE [LARGE SCALE GENOMIC DNA]</scope>
    <source>
        <strain evidence="5 6">BLCC-M114</strain>
    </source>
</reference>
<protein>
    <submittedName>
        <fullName evidence="5">Adenosine kinase</fullName>
    </submittedName>
</protein>
<keyword evidence="2" id="KW-0808">Transferase</keyword>
<proteinExistence type="inferred from homology"/>
<keyword evidence="3 5" id="KW-0418">Kinase</keyword>
<feature type="domain" description="Carbohydrate kinase PfkB" evidence="4">
    <location>
        <begin position="55"/>
        <end position="317"/>
    </location>
</feature>
<dbReference type="InterPro" id="IPR052700">
    <property type="entry name" value="Carb_kinase_PfkB-like"/>
</dbReference>
<evidence type="ECO:0000256" key="3">
    <source>
        <dbReference type="ARBA" id="ARBA00022777"/>
    </source>
</evidence>
<dbReference type="PROSITE" id="PS00584">
    <property type="entry name" value="PFKB_KINASES_2"/>
    <property type="match status" value="1"/>
</dbReference>
<gene>
    <name evidence="5" type="ORF">PMG25_23715</name>
</gene>
<dbReference type="SUPFAM" id="SSF53613">
    <property type="entry name" value="Ribokinase-like"/>
    <property type="match status" value="1"/>
</dbReference>
<sequence>MSNQLDVFGVGNALVDVLAFVEDQFITEQALDRGVMTLVDTKAQGKILAGLQRDALQLRSGGSAANTMIAIAQSGGTGFYTGKVSQDENGEFYAQDMKAAGIEFEVEPASLTNGPTGTCVVLTTPDAERTMCTNLGVSSTLAPSDIDVEKLKRCQYSYVEGYLWTADDPRQACIETMEQSKRHGVKVSFTLSDPFLLHSFRDDFRKVVTDYCDVLFCNADEIRQFLDLEDLDACAQKIADMVNLAFITDSDKGCLVVENKQVVTVEGFPVKPLDTVGAGDAFAGGALYGLTHGYSAAQAARWGNCLGSAIVQIQGPRLEKAPVDQMATILSPSR</sequence>
<dbReference type="PANTHER" id="PTHR43320:SF3">
    <property type="entry name" value="CARBOHYDRATE KINASE PFKB DOMAIN-CONTAINING PROTEIN"/>
    <property type="match status" value="1"/>
</dbReference>
<name>A0ABT7BD37_9CYAN</name>
<dbReference type="Gene3D" id="3.30.1110.10">
    <property type="match status" value="1"/>
</dbReference>
<evidence type="ECO:0000259" key="4">
    <source>
        <dbReference type="Pfam" id="PF00294"/>
    </source>
</evidence>
<evidence type="ECO:0000256" key="1">
    <source>
        <dbReference type="ARBA" id="ARBA00010688"/>
    </source>
</evidence>
<evidence type="ECO:0000313" key="5">
    <source>
        <dbReference type="EMBL" id="MDJ1177104.1"/>
    </source>
</evidence>
<evidence type="ECO:0000256" key="2">
    <source>
        <dbReference type="ARBA" id="ARBA00022679"/>
    </source>
</evidence>
<evidence type="ECO:0000313" key="6">
    <source>
        <dbReference type="Proteomes" id="UP001235849"/>
    </source>
</evidence>
<dbReference type="PANTHER" id="PTHR43320">
    <property type="entry name" value="SUGAR KINASE"/>
    <property type="match status" value="1"/>
</dbReference>
<dbReference type="InterPro" id="IPR029056">
    <property type="entry name" value="Ribokinase-like"/>
</dbReference>
<dbReference type="Proteomes" id="UP001235849">
    <property type="component" value="Unassembled WGS sequence"/>
</dbReference>
<dbReference type="Pfam" id="PF00294">
    <property type="entry name" value="PfkB"/>
    <property type="match status" value="1"/>
</dbReference>
<dbReference type="CDD" id="cd01168">
    <property type="entry name" value="adenosine_kinase"/>
    <property type="match status" value="1"/>
</dbReference>
<dbReference type="GO" id="GO:0016301">
    <property type="term" value="F:kinase activity"/>
    <property type="evidence" value="ECO:0007669"/>
    <property type="project" value="UniProtKB-KW"/>
</dbReference>